<dbReference type="InParanoid" id="W7XB32"/>
<dbReference type="KEGG" id="tet:TTHERM_000415819"/>
<dbReference type="AlphaFoldDB" id="W7XB32"/>
<evidence type="ECO:0000313" key="2">
    <source>
        <dbReference type="Proteomes" id="UP000009168"/>
    </source>
</evidence>
<organism evidence="1 2">
    <name type="scientific">Tetrahymena thermophila (strain SB210)</name>
    <dbReference type="NCBI Taxonomy" id="312017"/>
    <lineage>
        <taxon>Eukaryota</taxon>
        <taxon>Sar</taxon>
        <taxon>Alveolata</taxon>
        <taxon>Ciliophora</taxon>
        <taxon>Intramacronucleata</taxon>
        <taxon>Oligohymenophorea</taxon>
        <taxon>Hymenostomatida</taxon>
        <taxon>Tetrahymenina</taxon>
        <taxon>Tetrahymenidae</taxon>
        <taxon>Tetrahymena</taxon>
    </lineage>
</organism>
<reference evidence="2" key="1">
    <citation type="journal article" date="2006" name="PLoS Biol.">
        <title>Macronuclear genome sequence of the ciliate Tetrahymena thermophila, a model eukaryote.</title>
        <authorList>
            <person name="Eisen J.A."/>
            <person name="Coyne R.S."/>
            <person name="Wu M."/>
            <person name="Wu D."/>
            <person name="Thiagarajan M."/>
            <person name="Wortman J.R."/>
            <person name="Badger J.H."/>
            <person name="Ren Q."/>
            <person name="Amedeo P."/>
            <person name="Jones K.M."/>
            <person name="Tallon L.J."/>
            <person name="Delcher A.L."/>
            <person name="Salzberg S.L."/>
            <person name="Silva J.C."/>
            <person name="Haas B.J."/>
            <person name="Majoros W.H."/>
            <person name="Farzad M."/>
            <person name="Carlton J.M."/>
            <person name="Smith R.K. Jr."/>
            <person name="Garg J."/>
            <person name="Pearlman R.E."/>
            <person name="Karrer K.M."/>
            <person name="Sun L."/>
            <person name="Manning G."/>
            <person name="Elde N.C."/>
            <person name="Turkewitz A.P."/>
            <person name="Asai D.J."/>
            <person name="Wilkes D.E."/>
            <person name="Wang Y."/>
            <person name="Cai H."/>
            <person name="Collins K."/>
            <person name="Stewart B.A."/>
            <person name="Lee S.R."/>
            <person name="Wilamowska K."/>
            <person name="Weinberg Z."/>
            <person name="Ruzzo W.L."/>
            <person name="Wloga D."/>
            <person name="Gaertig J."/>
            <person name="Frankel J."/>
            <person name="Tsao C.-C."/>
            <person name="Gorovsky M.A."/>
            <person name="Keeling P.J."/>
            <person name="Waller R.F."/>
            <person name="Patron N.J."/>
            <person name="Cherry J.M."/>
            <person name="Stover N.A."/>
            <person name="Krieger C.J."/>
            <person name="del Toro C."/>
            <person name="Ryder H.F."/>
            <person name="Williamson S.C."/>
            <person name="Barbeau R.A."/>
            <person name="Hamilton E.P."/>
            <person name="Orias E."/>
        </authorList>
    </citation>
    <scope>NUCLEOTIDE SEQUENCE [LARGE SCALE GENOMIC DNA]</scope>
    <source>
        <strain evidence="2">SB210</strain>
    </source>
</reference>
<accession>W7XB32</accession>
<protein>
    <submittedName>
        <fullName evidence="1">Uncharacterized protein</fullName>
    </submittedName>
</protein>
<gene>
    <name evidence="1" type="ORF">TTHERM_000415819</name>
</gene>
<evidence type="ECO:0000313" key="1">
    <source>
        <dbReference type="EMBL" id="EWS76585.1"/>
    </source>
</evidence>
<dbReference type="GeneID" id="24438842"/>
<dbReference type="Proteomes" id="UP000009168">
    <property type="component" value="Unassembled WGS sequence"/>
</dbReference>
<name>W7XB32_TETTS</name>
<dbReference type="EMBL" id="GG662856">
    <property type="protein sequence ID" value="EWS76585.1"/>
    <property type="molecule type" value="Genomic_DNA"/>
</dbReference>
<keyword evidence="2" id="KW-1185">Reference proteome</keyword>
<sequence length="188" mass="23404">MGREYYLFFNSSILLTLNDRLQIQLQQNKFKRFKIMCFKVFRWLICSKLLNYFRVFSLQSNLQNLLKFKRMYFLLIKLICRSLYLVLQQLRYKLFNLLKFFYIMPKLSLRFVSLQLKVLFNSTIRYLLRSKLNMLRLLKIILMQFLRQYIINLHKLYQLKFIFFKWSLFQYIATKHILQFIKDMSKMS</sequence>
<proteinExistence type="predicted"/>
<dbReference type="RefSeq" id="XP_012650871.1">
    <property type="nucleotide sequence ID" value="XM_012795417.1"/>
</dbReference>